<name>A0A6P7TC46_9MOLL</name>
<comment type="subcellular location">
    <subcellularLocation>
        <location evidence="1">Golgi apparatus membrane</location>
        <topology evidence="1">Single-pass type II membrane protein</topology>
    </subcellularLocation>
</comment>
<evidence type="ECO:0000256" key="8">
    <source>
        <dbReference type="ARBA" id="ARBA00023136"/>
    </source>
</evidence>
<dbReference type="GO" id="GO:0009247">
    <property type="term" value="P:glycolipid biosynthetic process"/>
    <property type="evidence" value="ECO:0007669"/>
    <property type="project" value="InterPro"/>
</dbReference>
<evidence type="ECO:0000256" key="10">
    <source>
        <dbReference type="SAM" id="Phobius"/>
    </source>
</evidence>
<evidence type="ECO:0000256" key="9">
    <source>
        <dbReference type="ARBA" id="ARBA00023180"/>
    </source>
</evidence>
<keyword evidence="4 10" id="KW-0812">Transmembrane</keyword>
<evidence type="ECO:0000256" key="2">
    <source>
        <dbReference type="ARBA" id="ARBA00008124"/>
    </source>
</evidence>
<dbReference type="Proteomes" id="UP000515154">
    <property type="component" value="Linkage group LG18"/>
</dbReference>
<gene>
    <name evidence="12" type="primary">LOC115221219</name>
</gene>
<dbReference type="AlphaFoldDB" id="A0A6P7TC46"/>
<dbReference type="RefSeq" id="XP_029647236.1">
    <property type="nucleotide sequence ID" value="XM_029791376.2"/>
</dbReference>
<keyword evidence="3" id="KW-0808">Transferase</keyword>
<evidence type="ECO:0000256" key="7">
    <source>
        <dbReference type="ARBA" id="ARBA00023034"/>
    </source>
</evidence>
<keyword evidence="9" id="KW-0325">Glycoprotein</keyword>
<feature type="transmembrane region" description="Helical" evidence="10">
    <location>
        <begin position="12"/>
        <end position="31"/>
    </location>
</feature>
<dbReference type="InterPro" id="IPR009729">
    <property type="entry name" value="Gal-3-0_sulfotransfrase"/>
</dbReference>
<keyword evidence="5" id="KW-0735">Signal-anchor</keyword>
<organism evidence="11 12">
    <name type="scientific">Octopus sinensis</name>
    <name type="common">East Asian common octopus</name>
    <dbReference type="NCBI Taxonomy" id="2607531"/>
    <lineage>
        <taxon>Eukaryota</taxon>
        <taxon>Metazoa</taxon>
        <taxon>Spiralia</taxon>
        <taxon>Lophotrochozoa</taxon>
        <taxon>Mollusca</taxon>
        <taxon>Cephalopoda</taxon>
        <taxon>Coleoidea</taxon>
        <taxon>Octopodiformes</taxon>
        <taxon>Octopoda</taxon>
        <taxon>Incirrata</taxon>
        <taxon>Octopodidae</taxon>
        <taxon>Octopus</taxon>
    </lineage>
</organism>
<accession>A0A6P7TC46</accession>
<dbReference type="KEGG" id="osn:115221219"/>
<reference evidence="12" key="1">
    <citation type="submission" date="2025-08" db="UniProtKB">
        <authorList>
            <consortium name="RefSeq"/>
        </authorList>
    </citation>
    <scope>IDENTIFICATION</scope>
</reference>
<evidence type="ECO:0000256" key="1">
    <source>
        <dbReference type="ARBA" id="ARBA00004323"/>
    </source>
</evidence>
<keyword evidence="7" id="KW-0333">Golgi apparatus</keyword>
<protein>
    <submittedName>
        <fullName evidence="12">Galactosylceramide sulfotransferase-like</fullName>
    </submittedName>
</protein>
<dbReference type="Pfam" id="PF06990">
    <property type="entry name" value="Gal-3-0_sulfotr"/>
    <property type="match status" value="1"/>
</dbReference>
<evidence type="ECO:0000256" key="3">
    <source>
        <dbReference type="ARBA" id="ARBA00022679"/>
    </source>
</evidence>
<dbReference type="SUPFAM" id="SSF52540">
    <property type="entry name" value="P-loop containing nucleoside triphosphate hydrolases"/>
    <property type="match status" value="1"/>
</dbReference>
<dbReference type="Gene3D" id="3.40.50.300">
    <property type="entry name" value="P-loop containing nucleotide triphosphate hydrolases"/>
    <property type="match status" value="1"/>
</dbReference>
<dbReference type="InterPro" id="IPR027417">
    <property type="entry name" value="P-loop_NTPase"/>
</dbReference>
<evidence type="ECO:0000256" key="4">
    <source>
        <dbReference type="ARBA" id="ARBA00022692"/>
    </source>
</evidence>
<keyword evidence="8 10" id="KW-0472">Membrane</keyword>
<evidence type="ECO:0000313" key="12">
    <source>
        <dbReference type="RefSeq" id="XP_029647236.1"/>
    </source>
</evidence>
<dbReference type="PANTHER" id="PTHR14647:SF87">
    <property type="entry name" value="PUTATIVE-RELATED"/>
    <property type="match status" value="1"/>
</dbReference>
<comment type="similarity">
    <text evidence="2">Belongs to the galactose-3-O-sulfotransferase family.</text>
</comment>
<dbReference type="PANTHER" id="PTHR14647">
    <property type="entry name" value="GALACTOSE-3-O-SULFOTRANSFERASE"/>
    <property type="match status" value="1"/>
</dbReference>
<dbReference type="GO" id="GO:0000139">
    <property type="term" value="C:Golgi membrane"/>
    <property type="evidence" value="ECO:0007669"/>
    <property type="project" value="UniProtKB-SubCell"/>
</dbReference>
<evidence type="ECO:0000256" key="6">
    <source>
        <dbReference type="ARBA" id="ARBA00022989"/>
    </source>
</evidence>
<dbReference type="GO" id="GO:0001733">
    <property type="term" value="F:galactosylceramide sulfotransferase activity"/>
    <property type="evidence" value="ECO:0007669"/>
    <property type="project" value="InterPro"/>
</dbReference>
<keyword evidence="11" id="KW-1185">Reference proteome</keyword>
<keyword evidence="6 10" id="KW-1133">Transmembrane helix</keyword>
<sequence>MASARLVRFKKRGLLMIVSLVVIYGFIRIYAGNLDFKLIVPSKLPKHYSFITTTQLPHTNFHRGPGYFKTCKPQSDVVFLKVHKAGSTTVMNILLRYGLYHKLVFVLPKHDNYINRQSELDVSRIIPPPKGKRYNILCNHSVYNRSVFHSLFPPGTFYLAIIRQPFEQFKWAFTYFNMARVVKRVKISSTNPIRDYLQIRNKISIPKFRNYVNNLMAYDFGIAPENFTNYKAIKNYIEILDKDFDLVMIMEYFDESLILLRRYLCWTMKDIVSIRLNARKSEIETSMDDFERHKNVTMADYMIYEHFFGTFWKLVALEGPSFFKELSHYKQIRKIIEAFCKGESKERKVVIPSSHWNMAFEISKIECEHIVIEELAFVDIIRKGYK</sequence>
<evidence type="ECO:0000256" key="5">
    <source>
        <dbReference type="ARBA" id="ARBA00022968"/>
    </source>
</evidence>
<proteinExistence type="inferred from homology"/>
<evidence type="ECO:0000313" key="11">
    <source>
        <dbReference type="Proteomes" id="UP000515154"/>
    </source>
</evidence>